<keyword evidence="4" id="KW-1185">Reference proteome</keyword>
<evidence type="ECO:0000313" key="4">
    <source>
        <dbReference type="Proteomes" id="UP000051442"/>
    </source>
</evidence>
<comment type="caution">
    <text evidence="3">The sequence shown here is derived from an EMBL/GenBank/DDBJ whole genome shotgun (WGS) entry which is preliminary data.</text>
</comment>
<dbReference type="EMBL" id="AYZM01000180">
    <property type="protein sequence ID" value="KRN15175.1"/>
    <property type="molecule type" value="Genomic_DNA"/>
</dbReference>
<gene>
    <name evidence="3" type="ORF">FD14_GL002995</name>
</gene>
<dbReference type="RefSeq" id="WP_057152476.1">
    <property type="nucleotide sequence ID" value="NZ_AYZM01000180.1"/>
</dbReference>
<organism evidence="3 4">
    <name type="scientific">Secundilactobacillus similis DSM 23365 = JCM 2765</name>
    <dbReference type="NCBI Taxonomy" id="1423804"/>
    <lineage>
        <taxon>Bacteria</taxon>
        <taxon>Bacillati</taxon>
        <taxon>Bacillota</taxon>
        <taxon>Bacilli</taxon>
        <taxon>Lactobacillales</taxon>
        <taxon>Lactobacillaceae</taxon>
        <taxon>Secundilactobacillus</taxon>
    </lineage>
</organism>
<evidence type="ECO:0000259" key="1">
    <source>
        <dbReference type="Pfam" id="PF06054"/>
    </source>
</evidence>
<feature type="domain" description="Competence protein CoiA-like N-terminal" evidence="2">
    <location>
        <begin position="18"/>
        <end position="54"/>
    </location>
</feature>
<sequence>MLTANDQTATLTVATTAERSAAYFCPGCQAPVILKRGLKVIAHFAHRAKTNCQLFAEGETDAHLTGKWQLAAYCEPTQVELEPYLPVIEQRPDLLLTTSMRRIAIEYQCSPITIAQLDARNRGYRQLAIEPCWILGDTYRLKLTKLGQMDKFLRYSDKYGWHLLFWCTTTGELEIWAEIRVDFWGQLSYTRLRHHQVIEKVQPIKRRTSQDFRQRLSGQLLYKHARTLKWQEYCYQHHGLLQAMPDVCFSAPDSVPVWLDASCLWRYFVILRLQEKALLTVVTLAQWQEWAEQAAALMRPACLIQCSDETIQRGQRQQLATLLTLLEQTGCLKRLPNQRWQFVANPR</sequence>
<dbReference type="Pfam" id="PF06054">
    <property type="entry name" value="CoiA_nuc"/>
    <property type="match status" value="1"/>
</dbReference>
<dbReference type="InterPro" id="IPR057253">
    <property type="entry name" value="CoiA-like_N"/>
</dbReference>
<protein>
    <submittedName>
        <fullName evidence="3">Competence protein</fullName>
    </submittedName>
</protein>
<proteinExistence type="predicted"/>
<dbReference type="STRING" id="1423804.FD14_GL002995"/>
<dbReference type="PIRSF" id="PIRSF007487">
    <property type="entry name" value="Competence-induced_CoiA_bac"/>
    <property type="match status" value="1"/>
</dbReference>
<dbReference type="Pfam" id="PF25164">
    <property type="entry name" value="CoiA_N"/>
    <property type="match status" value="1"/>
</dbReference>
<reference evidence="3 4" key="1">
    <citation type="journal article" date="2015" name="Genome Announc.">
        <title>Expanding the biotechnology potential of lactobacilli through comparative genomics of 213 strains and associated genera.</title>
        <authorList>
            <person name="Sun Z."/>
            <person name="Harris H.M."/>
            <person name="McCann A."/>
            <person name="Guo C."/>
            <person name="Argimon S."/>
            <person name="Zhang W."/>
            <person name="Yang X."/>
            <person name="Jeffery I.B."/>
            <person name="Cooney J.C."/>
            <person name="Kagawa T.F."/>
            <person name="Liu W."/>
            <person name="Song Y."/>
            <person name="Salvetti E."/>
            <person name="Wrobel A."/>
            <person name="Rasinkangas P."/>
            <person name="Parkhill J."/>
            <person name="Rea M.C."/>
            <person name="O'Sullivan O."/>
            <person name="Ritari J."/>
            <person name="Douillard F.P."/>
            <person name="Paul Ross R."/>
            <person name="Yang R."/>
            <person name="Briner A.E."/>
            <person name="Felis G.E."/>
            <person name="de Vos W.M."/>
            <person name="Barrangou R."/>
            <person name="Klaenhammer T.R."/>
            <person name="Caufield P.W."/>
            <person name="Cui Y."/>
            <person name="Zhang H."/>
            <person name="O'Toole P.W."/>
        </authorList>
    </citation>
    <scope>NUCLEOTIDE SEQUENCE [LARGE SCALE GENOMIC DNA]</scope>
    <source>
        <strain evidence="3 4">DSM 23365</strain>
    </source>
</reference>
<dbReference type="PATRIC" id="fig|1423804.4.peg.3222"/>
<evidence type="ECO:0000313" key="3">
    <source>
        <dbReference type="EMBL" id="KRN15175.1"/>
    </source>
</evidence>
<dbReference type="InterPro" id="IPR010330">
    <property type="entry name" value="CoiA_nuc"/>
</dbReference>
<dbReference type="Proteomes" id="UP000051442">
    <property type="component" value="Unassembled WGS sequence"/>
</dbReference>
<evidence type="ECO:0000259" key="2">
    <source>
        <dbReference type="Pfam" id="PF25164"/>
    </source>
</evidence>
<dbReference type="AlphaFoldDB" id="A0A0R2EQ03"/>
<dbReference type="InterPro" id="IPR021176">
    <property type="entry name" value="Competence-induced_CoiA"/>
</dbReference>
<dbReference type="OrthoDB" id="3784230at2"/>
<accession>A0A0R2EQ03</accession>
<feature type="domain" description="Competence protein CoiA nuclease-like" evidence="1">
    <location>
        <begin position="59"/>
        <end position="179"/>
    </location>
</feature>
<name>A0A0R2EQ03_9LACO</name>